<dbReference type="AlphaFoldDB" id="A0A2I1DHX8"/>
<proteinExistence type="predicted"/>
<comment type="caution">
    <text evidence="2">The sequence shown here is derived from an EMBL/GenBank/DDBJ whole genome shotgun (WGS) entry which is preliminary data.</text>
</comment>
<dbReference type="OrthoDB" id="5312590at2"/>
<dbReference type="PROSITE" id="PS51257">
    <property type="entry name" value="PROKAR_LIPOPROTEIN"/>
    <property type="match status" value="1"/>
</dbReference>
<feature type="signal peptide" evidence="1">
    <location>
        <begin position="1"/>
        <end position="27"/>
    </location>
</feature>
<organism evidence="2 3">
    <name type="scientific">Acidithiobacillus marinus</name>
    <dbReference type="NCBI Taxonomy" id="187490"/>
    <lineage>
        <taxon>Bacteria</taxon>
        <taxon>Pseudomonadati</taxon>
        <taxon>Pseudomonadota</taxon>
        <taxon>Acidithiobacillia</taxon>
        <taxon>Acidithiobacillales</taxon>
        <taxon>Acidithiobacillaceae</taxon>
        <taxon>Acidithiobacillus</taxon>
    </lineage>
</organism>
<reference evidence="2 3" key="1">
    <citation type="submission" date="2017-03" db="EMBL/GenBank/DDBJ databases">
        <title>Draft genime sequence of the acidophilic sulfur-oxidizing bacterium Acidithiobacillus sp. SH, isolated from seawater.</title>
        <authorList>
            <person name="Sharmin S."/>
            <person name="Tokuhisa M."/>
            <person name="Kanao T."/>
            <person name="Kamimura K."/>
        </authorList>
    </citation>
    <scope>NUCLEOTIDE SEQUENCE [LARGE SCALE GENOMIC DNA]</scope>
    <source>
        <strain evidence="2 3">SH</strain>
    </source>
</reference>
<keyword evidence="1" id="KW-0732">Signal</keyword>
<name>A0A2I1DHX8_9PROT</name>
<feature type="chain" id="PRO_5014136326" description="Lipoprotein" evidence="1">
    <location>
        <begin position="28"/>
        <end position="90"/>
    </location>
</feature>
<dbReference type="InParanoid" id="A0A2I1DHX8"/>
<evidence type="ECO:0000313" key="3">
    <source>
        <dbReference type="Proteomes" id="UP000234329"/>
    </source>
</evidence>
<accession>A0A2I1DHX8</accession>
<evidence type="ECO:0000313" key="2">
    <source>
        <dbReference type="EMBL" id="PKY09467.1"/>
    </source>
</evidence>
<dbReference type="EMBL" id="MXAV01000058">
    <property type="protein sequence ID" value="PKY09467.1"/>
    <property type="molecule type" value="Genomic_DNA"/>
</dbReference>
<evidence type="ECO:0000256" key="1">
    <source>
        <dbReference type="SAM" id="SignalP"/>
    </source>
</evidence>
<gene>
    <name evidence="2" type="ORF">B1757_14735</name>
</gene>
<dbReference type="Proteomes" id="UP000234329">
    <property type="component" value="Unassembled WGS sequence"/>
</dbReference>
<sequence length="90" mass="9860">MNNKWLKTAAKVAFLGVAFGLTGCAFVPDTVHNHYKALDSMTKVPGAENVTVTVIVHNHKKNHDLISQTQDGLGIDMAGVYLHIDKVFKK</sequence>
<dbReference type="RefSeq" id="WP_143484298.1">
    <property type="nucleotide sequence ID" value="NZ_MXAV01000058.1"/>
</dbReference>
<keyword evidence="3" id="KW-1185">Reference proteome</keyword>
<protein>
    <recommendedName>
        <fullName evidence="4">Lipoprotein</fullName>
    </recommendedName>
</protein>
<feature type="non-terminal residue" evidence="2">
    <location>
        <position position="90"/>
    </location>
</feature>
<evidence type="ECO:0008006" key="4">
    <source>
        <dbReference type="Google" id="ProtNLM"/>
    </source>
</evidence>